<comment type="function">
    <text evidence="4">Initiates the rapid degradation of small, acid-soluble proteins during spore germination.</text>
</comment>
<dbReference type="Gene3D" id="3.40.50.1450">
    <property type="entry name" value="HybD-like"/>
    <property type="match status" value="1"/>
</dbReference>
<reference evidence="5" key="1">
    <citation type="submission" date="2020-10" db="EMBL/GenBank/DDBJ databases">
        <authorList>
            <person name="Gilroy R."/>
        </authorList>
    </citation>
    <scope>NUCLEOTIDE SEQUENCE</scope>
    <source>
        <strain evidence="5">CHK181-108</strain>
    </source>
</reference>
<organism evidence="5 6">
    <name type="scientific">Candidatus Ornithomonoglobus intestinigallinarum</name>
    <dbReference type="NCBI Taxonomy" id="2840894"/>
    <lineage>
        <taxon>Bacteria</taxon>
        <taxon>Bacillati</taxon>
        <taxon>Bacillota</taxon>
        <taxon>Clostridia</taxon>
        <taxon>Candidatus Ornithomonoglobus</taxon>
    </lineage>
</organism>
<dbReference type="GO" id="GO:0006508">
    <property type="term" value="P:proteolysis"/>
    <property type="evidence" value="ECO:0007669"/>
    <property type="project" value="UniProtKB-UniRule"/>
</dbReference>
<dbReference type="PIRSF" id="PIRSF019549">
    <property type="entry name" value="Peptidase_A25"/>
    <property type="match status" value="1"/>
</dbReference>
<evidence type="ECO:0000313" key="5">
    <source>
        <dbReference type="EMBL" id="HIT85735.1"/>
    </source>
</evidence>
<sequence length="283" mass="28887">MAKSIRTDLALEAHKLSSADGKEISGVAVSEYKRGGAAVTKVDVLNEQGEKAIGKAAGSYITIECPGLKYGADEKEICAVIAGELGKMADINENSLTLVAGLGNSGVTPDALGVETVSHIMVTHHLKKHLKECLGNGISGVCAVTPGVLGTTGMETSETIKGIVSVLKPELVIAVDALASADMSRVANTIQISNAGIQPGAGVGNDRAGINSKTLGTNVIAIGVPTVTDARNISDSVPSGEPLLVTTKDIDLVIKKCAEAIAGGINLALHKNITLEEISIFTG</sequence>
<evidence type="ECO:0000256" key="1">
    <source>
        <dbReference type="ARBA" id="ARBA00022670"/>
    </source>
</evidence>
<comment type="catalytic activity">
    <reaction evidence="4">
        <text>Endopeptidase action with P4 Glu or Asp, P1 preferably Glu &gt; Asp, P1' hydrophobic and P2' Ala.</text>
        <dbReference type="EC" id="3.4.24.78"/>
    </reaction>
</comment>
<gene>
    <name evidence="4" type="primary">gpr</name>
    <name evidence="5" type="ORF">IAA60_07515</name>
</gene>
<reference evidence="5" key="2">
    <citation type="journal article" date="2021" name="PeerJ">
        <title>Extensive microbial diversity within the chicken gut microbiome revealed by metagenomics and culture.</title>
        <authorList>
            <person name="Gilroy R."/>
            <person name="Ravi A."/>
            <person name="Getino M."/>
            <person name="Pursley I."/>
            <person name="Horton D.L."/>
            <person name="Alikhan N.F."/>
            <person name="Baker D."/>
            <person name="Gharbi K."/>
            <person name="Hall N."/>
            <person name="Watson M."/>
            <person name="Adriaenssens E.M."/>
            <person name="Foster-Nyarko E."/>
            <person name="Jarju S."/>
            <person name="Secka A."/>
            <person name="Antonio M."/>
            <person name="Oren A."/>
            <person name="Chaudhuri R.R."/>
            <person name="La Ragione R."/>
            <person name="Hildebrand F."/>
            <person name="Pallen M.J."/>
        </authorList>
    </citation>
    <scope>NUCLEOTIDE SEQUENCE</scope>
    <source>
        <strain evidence="5">CHK181-108</strain>
    </source>
</reference>
<dbReference type="Pfam" id="PF03418">
    <property type="entry name" value="Peptidase_A25"/>
    <property type="match status" value="1"/>
</dbReference>
<comment type="caution">
    <text evidence="5">The sequence shown here is derived from an EMBL/GenBank/DDBJ whole genome shotgun (WGS) entry which is preliminary data.</text>
</comment>
<dbReference type="Proteomes" id="UP000824165">
    <property type="component" value="Unassembled WGS sequence"/>
</dbReference>
<dbReference type="EC" id="3.4.24.78" evidence="4"/>
<evidence type="ECO:0000256" key="4">
    <source>
        <dbReference type="HAMAP-Rule" id="MF_00626"/>
    </source>
</evidence>
<name>A0A9D1H399_9FIRM</name>
<keyword evidence="1 4" id="KW-0645">Protease</keyword>
<dbReference type="SUPFAM" id="SSF53163">
    <property type="entry name" value="HybD-like"/>
    <property type="match status" value="1"/>
</dbReference>
<dbReference type="GO" id="GO:0009847">
    <property type="term" value="P:spore germination"/>
    <property type="evidence" value="ECO:0007669"/>
    <property type="project" value="UniProtKB-UniRule"/>
</dbReference>
<comment type="PTM">
    <text evidence="4">Autoproteolytically processed. The inactive tetrameric zymogen termed p46 autoprocesses to a smaller form termed p41, which is active only during spore germination.</text>
</comment>
<dbReference type="EMBL" id="DVLU01000073">
    <property type="protein sequence ID" value="HIT85735.1"/>
    <property type="molecule type" value="Genomic_DNA"/>
</dbReference>
<evidence type="ECO:0000256" key="3">
    <source>
        <dbReference type="ARBA" id="ARBA00023145"/>
    </source>
</evidence>
<proteinExistence type="inferred from homology"/>
<comment type="similarity">
    <text evidence="4">Belongs to the peptidase A25 family.</text>
</comment>
<dbReference type="InterPro" id="IPR005080">
    <property type="entry name" value="Peptidase_A25"/>
</dbReference>
<dbReference type="HAMAP" id="MF_00626">
    <property type="entry name" value="Germination_prot"/>
    <property type="match status" value="1"/>
</dbReference>
<comment type="subunit">
    <text evidence="4">Homotetramer.</text>
</comment>
<protein>
    <recommendedName>
        <fullName evidence="4">Germination protease</fullName>
        <ecNumber evidence="4">3.4.24.78</ecNumber>
    </recommendedName>
    <alternativeName>
        <fullName evidence="4">GPR endopeptidase</fullName>
    </alternativeName>
    <alternativeName>
        <fullName evidence="4">Germination proteinase</fullName>
    </alternativeName>
    <alternativeName>
        <fullName evidence="4">Spore protease</fullName>
    </alternativeName>
</protein>
<dbReference type="InterPro" id="IPR023430">
    <property type="entry name" value="Pept_HybD-like_dom_sf"/>
</dbReference>
<feature type="chain" id="PRO_5039768935" description="Germination protease" evidence="4">
    <location>
        <begin position="9"/>
        <end position="283"/>
    </location>
</feature>
<evidence type="ECO:0000256" key="2">
    <source>
        <dbReference type="ARBA" id="ARBA00022801"/>
    </source>
</evidence>
<accession>A0A9D1H399</accession>
<keyword evidence="3 4" id="KW-0865">Zymogen</keyword>
<dbReference type="AlphaFoldDB" id="A0A9D1H399"/>
<dbReference type="NCBIfam" id="TIGR01441">
    <property type="entry name" value="GPR"/>
    <property type="match status" value="1"/>
</dbReference>
<evidence type="ECO:0000313" key="6">
    <source>
        <dbReference type="Proteomes" id="UP000824165"/>
    </source>
</evidence>
<feature type="propeptide" id="PRO_5039768934" evidence="4">
    <location>
        <begin position="1"/>
        <end position="8"/>
    </location>
</feature>
<dbReference type="GO" id="GO:0004222">
    <property type="term" value="F:metalloendopeptidase activity"/>
    <property type="evidence" value="ECO:0007669"/>
    <property type="project" value="UniProtKB-UniRule"/>
</dbReference>
<keyword evidence="2 4" id="KW-0378">Hydrolase</keyword>